<dbReference type="Pfam" id="PF00072">
    <property type="entry name" value="Response_reg"/>
    <property type="match status" value="1"/>
</dbReference>
<dbReference type="InterPro" id="IPR016032">
    <property type="entry name" value="Sig_transdc_resp-reg_C-effctor"/>
</dbReference>
<evidence type="ECO:0000313" key="11">
    <source>
        <dbReference type="Proteomes" id="UP000265581"/>
    </source>
</evidence>
<keyword evidence="11" id="KW-1185">Reference proteome</keyword>
<dbReference type="InterPro" id="IPR011006">
    <property type="entry name" value="CheY-like_superfamily"/>
</dbReference>
<dbReference type="GO" id="GO:0000156">
    <property type="term" value="F:phosphorelay response regulator activity"/>
    <property type="evidence" value="ECO:0007669"/>
    <property type="project" value="TreeGrafter"/>
</dbReference>
<dbReference type="GO" id="GO:0032993">
    <property type="term" value="C:protein-DNA complex"/>
    <property type="evidence" value="ECO:0007669"/>
    <property type="project" value="TreeGrafter"/>
</dbReference>
<feature type="domain" description="Response regulatory" evidence="8">
    <location>
        <begin position="6"/>
        <end position="119"/>
    </location>
</feature>
<evidence type="ECO:0000256" key="2">
    <source>
        <dbReference type="ARBA" id="ARBA00023012"/>
    </source>
</evidence>
<sequence>MVNPARVLVVEDDDTIRTALVAAVESRGWVASAMADGDGLEGVLGTFRPDLVLLDWMLPGRSGIELAKVVSATGDAGMILLTARDGVDDKLQGFGVGVDDYLAKPFVMAELVARMTAILRRRGRAPGVLEIGDLLVDLDAGAVVRAGQAVVLTGTELRLLAFLAGERGRTLSKTQILTQVWGYDSYDPNLVEVHVSSLRRKLEESGGSRLIQTVRGIGYVLRAA</sequence>
<dbReference type="Proteomes" id="UP000265581">
    <property type="component" value="Unassembled WGS sequence"/>
</dbReference>
<dbReference type="Gene3D" id="3.40.50.2300">
    <property type="match status" value="1"/>
</dbReference>
<dbReference type="SMART" id="SM00448">
    <property type="entry name" value="REC"/>
    <property type="match status" value="1"/>
</dbReference>
<evidence type="ECO:0000256" key="4">
    <source>
        <dbReference type="ARBA" id="ARBA00023125"/>
    </source>
</evidence>
<dbReference type="GO" id="GO:0005829">
    <property type="term" value="C:cytosol"/>
    <property type="evidence" value="ECO:0007669"/>
    <property type="project" value="TreeGrafter"/>
</dbReference>
<dbReference type="OrthoDB" id="5177151at2"/>
<name>A0A371P489_9ACTN</name>
<dbReference type="InterPro" id="IPR001789">
    <property type="entry name" value="Sig_transdc_resp-reg_receiver"/>
</dbReference>
<dbReference type="PANTHER" id="PTHR48111">
    <property type="entry name" value="REGULATOR OF RPOS"/>
    <property type="match status" value="1"/>
</dbReference>
<dbReference type="RefSeq" id="WP_119705320.1">
    <property type="nucleotide sequence ID" value="NZ_JBHSOI010000002.1"/>
</dbReference>
<dbReference type="Gene3D" id="1.10.10.10">
    <property type="entry name" value="Winged helix-like DNA-binding domain superfamily/Winged helix DNA-binding domain"/>
    <property type="match status" value="1"/>
</dbReference>
<dbReference type="EMBL" id="QUBR01000002">
    <property type="protein sequence ID" value="REK70735.1"/>
    <property type="molecule type" value="Genomic_DNA"/>
</dbReference>
<evidence type="ECO:0000256" key="1">
    <source>
        <dbReference type="ARBA" id="ARBA00022553"/>
    </source>
</evidence>
<dbReference type="InterPro" id="IPR001867">
    <property type="entry name" value="OmpR/PhoB-type_DNA-bd"/>
</dbReference>
<organism evidence="10 11">
    <name type="scientific">Aeromicrobium endophyticum</name>
    <dbReference type="NCBI Taxonomy" id="2292704"/>
    <lineage>
        <taxon>Bacteria</taxon>
        <taxon>Bacillati</taxon>
        <taxon>Actinomycetota</taxon>
        <taxon>Actinomycetes</taxon>
        <taxon>Propionibacteriales</taxon>
        <taxon>Nocardioidaceae</taxon>
        <taxon>Aeromicrobium</taxon>
    </lineage>
</organism>
<dbReference type="SUPFAM" id="SSF52172">
    <property type="entry name" value="CheY-like"/>
    <property type="match status" value="1"/>
</dbReference>
<dbReference type="InterPro" id="IPR039420">
    <property type="entry name" value="WalR-like"/>
</dbReference>
<keyword evidence="5" id="KW-0804">Transcription</keyword>
<dbReference type="SUPFAM" id="SSF46894">
    <property type="entry name" value="C-terminal effector domain of the bipartite response regulators"/>
    <property type="match status" value="1"/>
</dbReference>
<evidence type="ECO:0000313" key="10">
    <source>
        <dbReference type="EMBL" id="REK70735.1"/>
    </source>
</evidence>
<dbReference type="AlphaFoldDB" id="A0A371P489"/>
<evidence type="ECO:0000256" key="7">
    <source>
        <dbReference type="PROSITE-ProRule" id="PRU01091"/>
    </source>
</evidence>
<feature type="domain" description="OmpR/PhoB-type" evidence="9">
    <location>
        <begin position="126"/>
        <end position="223"/>
    </location>
</feature>
<dbReference type="PROSITE" id="PS51755">
    <property type="entry name" value="OMPR_PHOB"/>
    <property type="match status" value="1"/>
</dbReference>
<evidence type="ECO:0000256" key="6">
    <source>
        <dbReference type="PROSITE-ProRule" id="PRU00169"/>
    </source>
</evidence>
<dbReference type="Gene3D" id="6.10.250.690">
    <property type="match status" value="1"/>
</dbReference>
<evidence type="ECO:0000256" key="3">
    <source>
        <dbReference type="ARBA" id="ARBA00023015"/>
    </source>
</evidence>
<dbReference type="GO" id="GO:0000976">
    <property type="term" value="F:transcription cis-regulatory region binding"/>
    <property type="evidence" value="ECO:0007669"/>
    <property type="project" value="TreeGrafter"/>
</dbReference>
<reference evidence="10 11" key="1">
    <citation type="submission" date="2018-08" db="EMBL/GenBank/DDBJ databases">
        <title>Aeromicrobium sp. M2KJ-4, whole genome shotgun sequence.</title>
        <authorList>
            <person name="Tuo L."/>
        </authorList>
    </citation>
    <scope>NUCLEOTIDE SEQUENCE [LARGE SCALE GENOMIC DNA]</scope>
    <source>
        <strain evidence="10 11">M2KJ-4</strain>
    </source>
</reference>
<dbReference type="GO" id="GO:0006355">
    <property type="term" value="P:regulation of DNA-templated transcription"/>
    <property type="evidence" value="ECO:0007669"/>
    <property type="project" value="InterPro"/>
</dbReference>
<feature type="DNA-binding region" description="OmpR/PhoB-type" evidence="7">
    <location>
        <begin position="126"/>
        <end position="223"/>
    </location>
</feature>
<keyword evidence="3" id="KW-0805">Transcription regulation</keyword>
<dbReference type="SMART" id="SM00862">
    <property type="entry name" value="Trans_reg_C"/>
    <property type="match status" value="1"/>
</dbReference>
<protein>
    <submittedName>
        <fullName evidence="10">DNA-binding response regulator</fullName>
    </submittedName>
</protein>
<evidence type="ECO:0000259" key="8">
    <source>
        <dbReference type="PROSITE" id="PS50110"/>
    </source>
</evidence>
<dbReference type="Pfam" id="PF00486">
    <property type="entry name" value="Trans_reg_C"/>
    <property type="match status" value="1"/>
</dbReference>
<comment type="caution">
    <text evidence="10">The sequence shown here is derived from an EMBL/GenBank/DDBJ whole genome shotgun (WGS) entry which is preliminary data.</text>
</comment>
<proteinExistence type="predicted"/>
<feature type="modified residue" description="4-aspartylphosphate" evidence="6">
    <location>
        <position position="55"/>
    </location>
</feature>
<accession>A0A371P489</accession>
<dbReference type="CDD" id="cd00383">
    <property type="entry name" value="trans_reg_C"/>
    <property type="match status" value="1"/>
</dbReference>
<dbReference type="PROSITE" id="PS50110">
    <property type="entry name" value="RESPONSE_REGULATORY"/>
    <property type="match status" value="1"/>
</dbReference>
<keyword evidence="4 7" id="KW-0238">DNA-binding</keyword>
<dbReference type="PANTHER" id="PTHR48111:SF1">
    <property type="entry name" value="TWO-COMPONENT RESPONSE REGULATOR ORR33"/>
    <property type="match status" value="1"/>
</dbReference>
<dbReference type="InterPro" id="IPR036388">
    <property type="entry name" value="WH-like_DNA-bd_sf"/>
</dbReference>
<gene>
    <name evidence="10" type="ORF">DX116_16675</name>
</gene>
<keyword evidence="1 6" id="KW-0597">Phosphoprotein</keyword>
<evidence type="ECO:0000259" key="9">
    <source>
        <dbReference type="PROSITE" id="PS51755"/>
    </source>
</evidence>
<keyword evidence="2" id="KW-0902">Two-component regulatory system</keyword>
<evidence type="ECO:0000256" key="5">
    <source>
        <dbReference type="ARBA" id="ARBA00023163"/>
    </source>
</evidence>